<gene>
    <name evidence="1" type="ORF">UC35_09695</name>
</gene>
<dbReference type="RefSeq" id="WP_061498599.1">
    <property type="nucleotide sequence ID" value="NZ_CP010951.1"/>
</dbReference>
<organism evidence="1 2">
    <name type="scientific">Ramlibacter tataouinensis</name>
    <dbReference type="NCBI Taxonomy" id="94132"/>
    <lineage>
        <taxon>Bacteria</taxon>
        <taxon>Pseudomonadati</taxon>
        <taxon>Pseudomonadota</taxon>
        <taxon>Betaproteobacteria</taxon>
        <taxon>Burkholderiales</taxon>
        <taxon>Comamonadaceae</taxon>
        <taxon>Ramlibacter</taxon>
    </lineage>
</organism>
<reference evidence="1 2" key="1">
    <citation type="journal article" date="2014" name="Int. J. Syst. Evol. Microbiol.">
        <title>Ramlibacter solisilvae sp. nov., isolated from forest soil, and emended description of the genus Ramlibacter.</title>
        <authorList>
            <person name="Lee H.J."/>
            <person name="Lee S.H."/>
            <person name="Lee S.S."/>
            <person name="Lee J.S."/>
            <person name="Kim Y."/>
            <person name="Kim S.C."/>
            <person name="Jeon C.O."/>
        </authorList>
    </citation>
    <scope>NUCLEOTIDE SEQUENCE [LARGE SCALE GENOMIC DNA]</scope>
    <source>
        <strain evidence="1 2">5-10</strain>
    </source>
</reference>
<evidence type="ECO:0000313" key="2">
    <source>
        <dbReference type="Proteomes" id="UP000070433"/>
    </source>
</evidence>
<name>A0A127JT03_9BURK</name>
<sequence>MDNIIVYLDDAHWALQQLAPMATGAGAARTHWVLVACPPRMTRRISKWVNHAAREQWREKWSAKLFEQVEAPLRQRGHEISKVIAKGPLPALTQQLTRMHQATHVLDARRPKFGYDMPPVVADQPASQEGRWQVPGAIIGMGAMLVLAD</sequence>
<dbReference type="PATRIC" id="fig|94132.3.peg.1974"/>
<dbReference type="OrthoDB" id="8903476at2"/>
<proteinExistence type="predicted"/>
<keyword evidence="2" id="KW-1185">Reference proteome</keyword>
<dbReference type="EMBL" id="CP010951">
    <property type="protein sequence ID" value="AMO23117.1"/>
    <property type="molecule type" value="Genomic_DNA"/>
</dbReference>
<accession>A0A127JT03</accession>
<evidence type="ECO:0000313" key="1">
    <source>
        <dbReference type="EMBL" id="AMO23117.1"/>
    </source>
</evidence>
<dbReference type="AlphaFoldDB" id="A0A127JT03"/>
<dbReference type="Proteomes" id="UP000070433">
    <property type="component" value="Chromosome"/>
</dbReference>
<protein>
    <submittedName>
        <fullName evidence="1">Uncharacterized protein</fullName>
    </submittedName>
</protein>